<dbReference type="EMBL" id="CP127294">
    <property type="protein sequence ID" value="WIX82802.1"/>
    <property type="molecule type" value="Genomic_DNA"/>
</dbReference>
<comment type="subcellular location">
    <subcellularLocation>
        <location evidence="1 12">Cytoplasm</location>
    </subcellularLocation>
</comment>
<dbReference type="GO" id="GO:0045454">
    <property type="term" value="P:cell redox homeostasis"/>
    <property type="evidence" value="ECO:0007669"/>
    <property type="project" value="TreeGrafter"/>
</dbReference>
<keyword evidence="8 12" id="KW-0805">Transcription regulation</keyword>
<comment type="PTM">
    <text evidence="12">Upon Fe-S cluster removal intramolecular disulfide bonds are formed.</text>
</comment>
<dbReference type="InterPro" id="IPR003482">
    <property type="entry name" value="Whib"/>
</dbReference>
<keyword evidence="11 12" id="KW-0804">Transcription</keyword>
<keyword evidence="4 12" id="KW-0963">Cytoplasm</keyword>
<evidence type="ECO:0000256" key="5">
    <source>
        <dbReference type="ARBA" id="ARBA00022723"/>
    </source>
</evidence>
<dbReference type="KEGG" id="acab:QRX50_19490"/>
<evidence type="ECO:0000256" key="3">
    <source>
        <dbReference type="ARBA" id="ARBA00022485"/>
    </source>
</evidence>
<dbReference type="RefSeq" id="WP_285973367.1">
    <property type="nucleotide sequence ID" value="NZ_CP127294.1"/>
</dbReference>
<dbReference type="GO" id="GO:0003677">
    <property type="term" value="F:DNA binding"/>
    <property type="evidence" value="ECO:0007669"/>
    <property type="project" value="UniProtKB-UniRule"/>
</dbReference>
<evidence type="ECO:0000256" key="7">
    <source>
        <dbReference type="ARBA" id="ARBA00023014"/>
    </source>
</evidence>
<evidence type="ECO:0000256" key="6">
    <source>
        <dbReference type="ARBA" id="ARBA00023004"/>
    </source>
</evidence>
<keyword evidence="10 12" id="KW-1015">Disulfide bond</keyword>
<dbReference type="GO" id="GO:0051539">
    <property type="term" value="F:4 iron, 4 sulfur cluster binding"/>
    <property type="evidence" value="ECO:0007669"/>
    <property type="project" value="UniProtKB-UniRule"/>
</dbReference>
<dbReference type="PROSITE" id="PS51674">
    <property type="entry name" value="4FE4S_WBL"/>
    <property type="match status" value="1"/>
</dbReference>
<proteinExistence type="inferred from homology"/>
<dbReference type="AlphaFoldDB" id="A0A9Y2IN02"/>
<dbReference type="GO" id="GO:0045892">
    <property type="term" value="P:negative regulation of DNA-templated transcription"/>
    <property type="evidence" value="ECO:0007669"/>
    <property type="project" value="TreeGrafter"/>
</dbReference>
<dbReference type="HAMAP" id="MF_01479">
    <property type="entry name" value="WhiB"/>
    <property type="match status" value="1"/>
</dbReference>
<evidence type="ECO:0000256" key="1">
    <source>
        <dbReference type="ARBA" id="ARBA00004496"/>
    </source>
</evidence>
<keyword evidence="6 12" id="KW-0408">Iron</keyword>
<comment type="cofactor">
    <cofactor evidence="12">
        <name>[4Fe-4S] cluster</name>
        <dbReference type="ChEBI" id="CHEBI:49883"/>
    </cofactor>
    <text evidence="12">Binds 1 [4Fe-4S] cluster per subunit. Following nitrosylation of the [4Fe-4S] cluster binds 1 [4Fe-8(NO)] cluster per subunit.</text>
</comment>
<dbReference type="Pfam" id="PF02467">
    <property type="entry name" value="Whib"/>
    <property type="match status" value="1"/>
</dbReference>
<dbReference type="GO" id="GO:0035731">
    <property type="term" value="F:dinitrosyl-iron complex binding"/>
    <property type="evidence" value="ECO:0007669"/>
    <property type="project" value="UniProtKB-UniRule"/>
</dbReference>
<keyword evidence="15" id="KW-1185">Reference proteome</keyword>
<dbReference type="GO" id="GO:0005737">
    <property type="term" value="C:cytoplasm"/>
    <property type="evidence" value="ECO:0007669"/>
    <property type="project" value="UniProtKB-SubCell"/>
</dbReference>
<evidence type="ECO:0000259" key="13">
    <source>
        <dbReference type="PROSITE" id="PS51674"/>
    </source>
</evidence>
<protein>
    <recommendedName>
        <fullName evidence="12">Transcriptional regulator WhiB</fullName>
    </recommendedName>
</protein>
<sequence length="87" mass="9646">MAESWDWQLLAACRGLDSALFFHPEGERGRGKAERDARAKQICRSCPVMAQCRTHALVTEEVYGVWGGLSETDRRAVRPSADSLPSP</sequence>
<feature type="domain" description="4Fe-4S Wbl-type" evidence="13">
    <location>
        <begin position="12"/>
        <end position="76"/>
    </location>
</feature>
<evidence type="ECO:0000256" key="12">
    <source>
        <dbReference type="HAMAP-Rule" id="MF_01479"/>
    </source>
</evidence>
<evidence type="ECO:0000256" key="10">
    <source>
        <dbReference type="ARBA" id="ARBA00023157"/>
    </source>
</evidence>
<feature type="binding site" evidence="12">
    <location>
        <position position="46"/>
    </location>
    <ligand>
        <name>[4Fe-4S] cluster</name>
        <dbReference type="ChEBI" id="CHEBI:49883"/>
    </ligand>
</feature>
<evidence type="ECO:0000256" key="2">
    <source>
        <dbReference type="ARBA" id="ARBA00006597"/>
    </source>
</evidence>
<evidence type="ECO:0000313" key="15">
    <source>
        <dbReference type="Proteomes" id="UP001236014"/>
    </source>
</evidence>
<keyword evidence="7 12" id="KW-0411">Iron-sulfur</keyword>
<feature type="binding site" evidence="12">
    <location>
        <position position="13"/>
    </location>
    <ligand>
        <name>[4Fe-4S] cluster</name>
        <dbReference type="ChEBI" id="CHEBI:49883"/>
    </ligand>
</feature>
<evidence type="ECO:0000256" key="11">
    <source>
        <dbReference type="ARBA" id="ARBA00023163"/>
    </source>
</evidence>
<evidence type="ECO:0000256" key="8">
    <source>
        <dbReference type="ARBA" id="ARBA00023015"/>
    </source>
</evidence>
<dbReference type="GO" id="GO:0046872">
    <property type="term" value="F:metal ion binding"/>
    <property type="evidence" value="ECO:0007669"/>
    <property type="project" value="UniProtKB-KW"/>
</dbReference>
<organism evidence="14 15">
    <name type="scientific">Amycolatopsis carbonis</name>
    <dbReference type="NCBI Taxonomy" id="715471"/>
    <lineage>
        <taxon>Bacteria</taxon>
        <taxon>Bacillati</taxon>
        <taxon>Actinomycetota</taxon>
        <taxon>Actinomycetes</taxon>
        <taxon>Pseudonocardiales</taxon>
        <taxon>Pseudonocardiaceae</taxon>
        <taxon>Amycolatopsis</taxon>
    </lineage>
</organism>
<feature type="binding site" evidence="12">
    <location>
        <position position="52"/>
    </location>
    <ligand>
        <name>[4Fe-4S] cluster</name>
        <dbReference type="ChEBI" id="CHEBI:49883"/>
    </ligand>
</feature>
<evidence type="ECO:0000313" key="14">
    <source>
        <dbReference type="EMBL" id="WIX82802.1"/>
    </source>
</evidence>
<dbReference type="Proteomes" id="UP001236014">
    <property type="component" value="Chromosome"/>
</dbReference>
<dbReference type="GO" id="GO:0047134">
    <property type="term" value="F:protein-disulfide reductase [NAD(P)H] activity"/>
    <property type="evidence" value="ECO:0007669"/>
    <property type="project" value="TreeGrafter"/>
</dbReference>
<accession>A0A9Y2IN02</accession>
<feature type="binding site" evidence="12">
    <location>
        <position position="43"/>
    </location>
    <ligand>
        <name>[4Fe-4S] cluster</name>
        <dbReference type="ChEBI" id="CHEBI:49883"/>
    </ligand>
</feature>
<comment type="PTM">
    <text evidence="12">The Fe-S cluster can be nitrosylated by nitric oxide (NO).</text>
</comment>
<dbReference type="PANTHER" id="PTHR38839:SF5">
    <property type="entry name" value="TRANSCRIPTIONAL REGULATOR WHID"/>
    <property type="match status" value="1"/>
</dbReference>
<name>A0A9Y2IN02_9PSEU</name>
<keyword evidence="3 12" id="KW-0004">4Fe-4S</keyword>
<keyword evidence="9 12" id="KW-0238">DNA-binding</keyword>
<dbReference type="InterPro" id="IPR034768">
    <property type="entry name" value="4FE4S_WBL"/>
</dbReference>
<keyword evidence="5 12" id="KW-0479">Metal-binding</keyword>
<dbReference type="PANTHER" id="PTHR38839">
    <property type="entry name" value="TRANSCRIPTIONAL REGULATOR WHID-RELATED"/>
    <property type="match status" value="1"/>
</dbReference>
<comment type="function">
    <text evidence="12">Acts as a transcriptional regulator. Probably redox-responsive. The apo- but not holo-form probably binds DNA.</text>
</comment>
<evidence type="ECO:0000256" key="9">
    <source>
        <dbReference type="ARBA" id="ARBA00023125"/>
    </source>
</evidence>
<reference evidence="14 15" key="1">
    <citation type="submission" date="2023-06" db="EMBL/GenBank/DDBJ databases">
        <authorList>
            <person name="Oyuntsetseg B."/>
            <person name="Kim S.B."/>
        </authorList>
    </citation>
    <scope>NUCLEOTIDE SEQUENCE [LARGE SCALE GENOMIC DNA]</scope>
    <source>
        <strain evidence="14 15">2-15</strain>
    </source>
</reference>
<evidence type="ECO:0000256" key="4">
    <source>
        <dbReference type="ARBA" id="ARBA00022490"/>
    </source>
</evidence>
<gene>
    <name evidence="12" type="primary">whiB</name>
    <name evidence="14" type="ORF">QRX50_19490</name>
</gene>
<comment type="similarity">
    <text evidence="2 12">Belongs to the WhiB family.</text>
</comment>